<dbReference type="AlphaFoldDB" id="A0A6M3JW41"/>
<gene>
    <name evidence="2" type="ORF">MM415A02074_0001</name>
    <name evidence="1" type="ORF">MM415B00475_0013</name>
</gene>
<organism evidence="2">
    <name type="scientific">viral metagenome</name>
    <dbReference type="NCBI Taxonomy" id="1070528"/>
    <lineage>
        <taxon>unclassified sequences</taxon>
        <taxon>metagenomes</taxon>
        <taxon>organismal metagenomes</taxon>
    </lineage>
</organism>
<reference evidence="2" key="1">
    <citation type="submission" date="2020-03" db="EMBL/GenBank/DDBJ databases">
        <title>The deep terrestrial virosphere.</title>
        <authorList>
            <person name="Holmfeldt K."/>
            <person name="Nilsson E."/>
            <person name="Simone D."/>
            <person name="Lopez-Fernandez M."/>
            <person name="Wu X."/>
            <person name="de Brujin I."/>
            <person name="Lundin D."/>
            <person name="Andersson A."/>
            <person name="Bertilsson S."/>
            <person name="Dopson M."/>
        </authorList>
    </citation>
    <scope>NUCLEOTIDE SEQUENCE</scope>
    <source>
        <strain evidence="2">MM415A02074</strain>
        <strain evidence="1">MM415B00475</strain>
    </source>
</reference>
<dbReference type="EMBL" id="MT141524">
    <property type="protein sequence ID" value="QJA64679.1"/>
    <property type="molecule type" value="Genomic_DNA"/>
</dbReference>
<sequence>MEVDQAMFAGLPMAGQAAKLKQVKPRTSSEIWARKKKVKSQREKTKVRDTKIQEKRLEGKSMREIAKEVTIEMGVAIGPQAVANVLSRDDIKPIMEAQYLKIIGEIPAVTDRIIAKSRALDERMDDKINQNISWEANKLLAQTGGILIAPNQTNIHATFITQNNNVIPPVIADLMSRYFGDVIDVKPVEIPRIVEGEG</sequence>
<evidence type="ECO:0000313" key="1">
    <source>
        <dbReference type="EMBL" id="QJA64679.1"/>
    </source>
</evidence>
<evidence type="ECO:0000313" key="2">
    <source>
        <dbReference type="EMBL" id="QJA74223.1"/>
    </source>
</evidence>
<proteinExistence type="predicted"/>
<accession>A0A6M3JW41</accession>
<protein>
    <submittedName>
        <fullName evidence="2">Uncharacterized protein</fullName>
    </submittedName>
</protein>
<dbReference type="EMBL" id="MT142083">
    <property type="protein sequence ID" value="QJA74223.1"/>
    <property type="molecule type" value="Genomic_DNA"/>
</dbReference>
<name>A0A6M3JW41_9ZZZZ</name>